<name>D3LBZ6_OENOE</name>
<proteinExistence type="predicted"/>
<accession>D3LBZ6</accession>
<dbReference type="AlphaFoldDB" id="D3LBZ6"/>
<keyword evidence="1" id="KW-0472">Membrane</keyword>
<comment type="caution">
    <text evidence="2">The sequence shown here is derived from an EMBL/GenBank/DDBJ whole genome shotgun (WGS) entry which is preliminary data.</text>
</comment>
<evidence type="ECO:0000313" key="3">
    <source>
        <dbReference type="Proteomes" id="UP000003075"/>
    </source>
</evidence>
<keyword evidence="1" id="KW-0812">Transmembrane</keyword>
<dbReference type="EMBL" id="ACSE01000031">
    <property type="protein sequence ID" value="EFD87602.1"/>
    <property type="molecule type" value="Genomic_DNA"/>
</dbReference>
<protein>
    <submittedName>
        <fullName evidence="2">Uncharacterized protein</fullName>
    </submittedName>
</protein>
<dbReference type="Proteomes" id="UP000003075">
    <property type="component" value="Unassembled WGS sequence"/>
</dbReference>
<gene>
    <name evidence="2" type="ORF">AWRIB429_1876</name>
</gene>
<sequence length="38" mass="4236">MAITETISSILAMLLTVPITIYFHAKFGLNKESSRPKL</sequence>
<evidence type="ECO:0000256" key="1">
    <source>
        <dbReference type="SAM" id="Phobius"/>
    </source>
</evidence>
<feature type="transmembrane region" description="Helical" evidence="1">
    <location>
        <begin position="6"/>
        <end position="25"/>
    </location>
</feature>
<evidence type="ECO:0000313" key="2">
    <source>
        <dbReference type="EMBL" id="EFD87602.1"/>
    </source>
</evidence>
<reference evidence="2 3" key="1">
    <citation type="journal article" date="2010" name="Appl. Microbiol. Biotechnol.">
        <title>Genotypic diversity in Oenococcus oeni by high-density microarray comparative genome hybridization and whole genome sequencing.</title>
        <authorList>
            <person name="Borneman A.R."/>
            <person name="Bartowsky E.J."/>
            <person name="McCarthy J."/>
            <person name="Chambers P.J."/>
        </authorList>
    </citation>
    <scope>NUCLEOTIDE SEQUENCE [LARGE SCALE GENOMIC DNA]</scope>
    <source>
        <strain evidence="2 3">AWRIB429</strain>
    </source>
</reference>
<organism evidence="2 3">
    <name type="scientific">Oenococcus oeni AWRIB429</name>
    <dbReference type="NCBI Taxonomy" id="655225"/>
    <lineage>
        <taxon>Bacteria</taxon>
        <taxon>Bacillati</taxon>
        <taxon>Bacillota</taxon>
        <taxon>Bacilli</taxon>
        <taxon>Lactobacillales</taxon>
        <taxon>Lactobacillaceae</taxon>
        <taxon>Oenococcus</taxon>
    </lineage>
</organism>
<keyword evidence="1" id="KW-1133">Transmembrane helix</keyword>